<dbReference type="InterPro" id="IPR006680">
    <property type="entry name" value="Amidohydro-rel"/>
</dbReference>
<reference evidence="3" key="1">
    <citation type="submission" date="2017-06" db="EMBL/GenBank/DDBJ databases">
        <title>Herbaspirillum phytohormonus sp. nov., isolated from the root nodule of Robinia pseudoacacia in lead-zinc mine.</title>
        <authorList>
            <person name="Fan M."/>
            <person name="Lin Y."/>
        </authorList>
    </citation>
    <scope>NUCLEOTIDE SEQUENCE [LARGE SCALE GENOMIC DNA]</scope>
    <source>
        <strain evidence="3">SC-089</strain>
    </source>
</reference>
<keyword evidence="3" id="KW-1185">Reference proteome</keyword>
<feature type="domain" description="Amidohydrolase-related" evidence="1">
    <location>
        <begin position="31"/>
        <end position="300"/>
    </location>
</feature>
<comment type="caution">
    <text evidence="2">The sequence shown here is derived from an EMBL/GenBank/DDBJ whole genome shotgun (WGS) entry which is preliminary data.</text>
</comment>
<dbReference type="RefSeq" id="WP_088601914.1">
    <property type="nucleotide sequence ID" value="NZ_NJIH01000002.1"/>
</dbReference>
<dbReference type="Gene3D" id="3.20.20.140">
    <property type="entry name" value="Metal-dependent hydrolases"/>
    <property type="match status" value="1"/>
</dbReference>
<dbReference type="InterPro" id="IPR032466">
    <property type="entry name" value="Metal_Hydrolase"/>
</dbReference>
<accession>A0A225MXA3</accession>
<dbReference type="Proteomes" id="UP000214603">
    <property type="component" value="Unassembled WGS sequence"/>
</dbReference>
<dbReference type="EMBL" id="NJIH01000002">
    <property type="protein sequence ID" value="OWT65764.1"/>
    <property type="molecule type" value="Genomic_DNA"/>
</dbReference>
<evidence type="ECO:0000313" key="2">
    <source>
        <dbReference type="EMBL" id="OWT65764.1"/>
    </source>
</evidence>
<sequence>MFKPISPQAITCVSPIPPSVRPSFEVPPRACDCHAHVYGFPPHYEPGGDKRYIPSADSQVQDYVRMLQSLGIQRAVLVQPTIYRDNQVTLDGMDVLRAAGIDARGIALVDPAVDSPEIARLDAAGIRGVRIHLREASVPRGQDARIMKQLDPLIERIGPFGWHLQLHVHGNRLQGLREWVAGLPVPVVLDHFGRVDLKRAAQDPGYEVLLRMLSEQNCWVKLSAVNRFDDPTPPYPSLRSAVQELIAFAPDRLLWGTDWPHSSFKGAMPSDAALLDILAYWTADASVRHRILVANPERLYFSTRTA</sequence>
<dbReference type="InterPro" id="IPR052358">
    <property type="entry name" value="Aro_Compnd_Degr_Hydrolases"/>
</dbReference>
<dbReference type="OrthoDB" id="9787654at2"/>
<gene>
    <name evidence="2" type="ORF">CEY11_03280</name>
</gene>
<organism evidence="2 3">
    <name type="scientific">Candidimonas nitroreducens</name>
    <dbReference type="NCBI Taxonomy" id="683354"/>
    <lineage>
        <taxon>Bacteria</taxon>
        <taxon>Pseudomonadati</taxon>
        <taxon>Pseudomonadota</taxon>
        <taxon>Betaproteobacteria</taxon>
        <taxon>Burkholderiales</taxon>
        <taxon>Alcaligenaceae</taxon>
        <taxon>Candidimonas</taxon>
    </lineage>
</organism>
<dbReference type="AlphaFoldDB" id="A0A225MXA3"/>
<proteinExistence type="predicted"/>
<name>A0A225MXA3_9BURK</name>
<dbReference type="Pfam" id="PF04909">
    <property type="entry name" value="Amidohydro_2"/>
    <property type="match status" value="1"/>
</dbReference>
<dbReference type="GO" id="GO:0016787">
    <property type="term" value="F:hydrolase activity"/>
    <property type="evidence" value="ECO:0007669"/>
    <property type="project" value="InterPro"/>
</dbReference>
<evidence type="ECO:0000259" key="1">
    <source>
        <dbReference type="Pfam" id="PF04909"/>
    </source>
</evidence>
<dbReference type="PANTHER" id="PTHR35563">
    <property type="entry name" value="BARREL METAL-DEPENDENT HYDROLASE, PUTATIVE (AFU_ORTHOLOGUE AFUA_1G16240)-RELATED"/>
    <property type="match status" value="1"/>
</dbReference>
<dbReference type="PANTHER" id="PTHR35563:SF2">
    <property type="entry name" value="BARREL METAL-DEPENDENT HYDROLASE, PUTATIVE (AFU_ORTHOLOGUE AFUA_1G16240)-RELATED"/>
    <property type="match status" value="1"/>
</dbReference>
<protein>
    <recommendedName>
        <fullName evidence="1">Amidohydrolase-related domain-containing protein</fullName>
    </recommendedName>
</protein>
<evidence type="ECO:0000313" key="3">
    <source>
        <dbReference type="Proteomes" id="UP000214603"/>
    </source>
</evidence>
<dbReference type="SUPFAM" id="SSF51556">
    <property type="entry name" value="Metallo-dependent hydrolases"/>
    <property type="match status" value="1"/>
</dbReference>